<accession>A0A166WN68</accession>
<dbReference type="OrthoDB" id="2142724at2759"/>
<reference evidence="1 2" key="1">
    <citation type="journal article" date="2016" name="Mol. Biol. Evol.">
        <title>Comparative Genomics of Early-Diverging Mushroom-Forming Fungi Provides Insights into the Origins of Lignocellulose Decay Capabilities.</title>
        <authorList>
            <person name="Nagy L.G."/>
            <person name="Riley R."/>
            <person name="Tritt A."/>
            <person name="Adam C."/>
            <person name="Daum C."/>
            <person name="Floudas D."/>
            <person name="Sun H."/>
            <person name="Yadav J.S."/>
            <person name="Pangilinan J."/>
            <person name="Larsson K.H."/>
            <person name="Matsuura K."/>
            <person name="Barry K."/>
            <person name="Labutti K."/>
            <person name="Kuo R."/>
            <person name="Ohm R.A."/>
            <person name="Bhattacharya S.S."/>
            <person name="Shirouzu T."/>
            <person name="Yoshinaga Y."/>
            <person name="Martin F.M."/>
            <person name="Grigoriev I.V."/>
            <person name="Hibbett D.S."/>
        </authorList>
    </citation>
    <scope>NUCLEOTIDE SEQUENCE [LARGE SCALE GENOMIC DNA]</scope>
    <source>
        <strain evidence="1 2">CBS 109695</strain>
    </source>
</reference>
<dbReference type="AlphaFoldDB" id="A0A166WN68"/>
<name>A0A166WN68_9AGAM</name>
<keyword evidence="2" id="KW-1185">Reference proteome</keyword>
<dbReference type="Proteomes" id="UP000076532">
    <property type="component" value="Unassembled WGS sequence"/>
</dbReference>
<gene>
    <name evidence="1" type="ORF">FIBSPDRAFT_906744</name>
</gene>
<evidence type="ECO:0008006" key="3">
    <source>
        <dbReference type="Google" id="ProtNLM"/>
    </source>
</evidence>
<sequence length="131" mass="14825">MDLQLTTTFVHWALQVSQFSVLPTLSMDGVLHMDVLKCSWKGNTFYNFIDALLTNMNTYPQRNSVINMDNASIHHSPELCDLIESRTNCDYPQGEIGGEPGSDPYVMLWEAVYSALTPENSVGWYHNASYI</sequence>
<protein>
    <recommendedName>
        <fullName evidence="3">Tc1-like transposase DDE domain-containing protein</fullName>
    </recommendedName>
</protein>
<evidence type="ECO:0000313" key="2">
    <source>
        <dbReference type="Proteomes" id="UP000076532"/>
    </source>
</evidence>
<dbReference type="EMBL" id="KV417481">
    <property type="protein sequence ID" value="KZP33930.1"/>
    <property type="molecule type" value="Genomic_DNA"/>
</dbReference>
<evidence type="ECO:0000313" key="1">
    <source>
        <dbReference type="EMBL" id="KZP33930.1"/>
    </source>
</evidence>
<organism evidence="1 2">
    <name type="scientific">Athelia psychrophila</name>
    <dbReference type="NCBI Taxonomy" id="1759441"/>
    <lineage>
        <taxon>Eukaryota</taxon>
        <taxon>Fungi</taxon>
        <taxon>Dikarya</taxon>
        <taxon>Basidiomycota</taxon>
        <taxon>Agaricomycotina</taxon>
        <taxon>Agaricomycetes</taxon>
        <taxon>Agaricomycetidae</taxon>
        <taxon>Atheliales</taxon>
        <taxon>Atheliaceae</taxon>
        <taxon>Athelia</taxon>
    </lineage>
</organism>
<dbReference type="STRING" id="436010.A0A166WN68"/>
<proteinExistence type="predicted"/>